<keyword evidence="8" id="KW-1185">Reference proteome</keyword>
<dbReference type="InterPro" id="IPR007476">
    <property type="entry name" value="RdgC"/>
</dbReference>
<evidence type="ECO:0000256" key="4">
    <source>
        <dbReference type="ARBA" id="ARBA00022490"/>
    </source>
</evidence>
<evidence type="ECO:0000256" key="5">
    <source>
        <dbReference type="ARBA" id="ARBA00023172"/>
    </source>
</evidence>
<dbReference type="Pfam" id="PF04381">
    <property type="entry name" value="RdgC"/>
    <property type="match status" value="1"/>
</dbReference>
<organism evidence="7 8">
    <name type="scientific">Lysobacter defluvii IMMIB APB-9 = DSM 18482</name>
    <dbReference type="NCBI Taxonomy" id="1385515"/>
    <lineage>
        <taxon>Bacteria</taxon>
        <taxon>Pseudomonadati</taxon>
        <taxon>Pseudomonadota</taxon>
        <taxon>Gammaproteobacteria</taxon>
        <taxon>Lysobacterales</taxon>
        <taxon>Lysobacteraceae</taxon>
        <taxon>Novilysobacter</taxon>
    </lineage>
</organism>
<dbReference type="HAMAP" id="MF_00194">
    <property type="entry name" value="RdgC"/>
    <property type="match status" value="1"/>
</dbReference>
<name>A0A0A0MB19_9GAMM</name>
<comment type="function">
    <text evidence="6">May be involved in recombination.</text>
</comment>
<dbReference type="PANTHER" id="PTHR38103:SF1">
    <property type="entry name" value="RECOMBINATION-ASSOCIATED PROTEIN RDGC"/>
    <property type="match status" value="1"/>
</dbReference>
<comment type="subcellular location">
    <subcellularLocation>
        <location evidence="1 6">Cytoplasm</location>
        <location evidence="1 6">Nucleoid</location>
    </subcellularLocation>
</comment>
<dbReference type="GO" id="GO:0043590">
    <property type="term" value="C:bacterial nucleoid"/>
    <property type="evidence" value="ECO:0007669"/>
    <property type="project" value="TreeGrafter"/>
</dbReference>
<dbReference type="EMBL" id="AVBH01000074">
    <property type="protein sequence ID" value="KGO98501.1"/>
    <property type="molecule type" value="Genomic_DNA"/>
</dbReference>
<comment type="caution">
    <text evidence="7">The sequence shown here is derived from an EMBL/GenBank/DDBJ whole genome shotgun (WGS) entry which is preliminary data.</text>
</comment>
<dbReference type="OrthoDB" id="5290530at2"/>
<dbReference type="Proteomes" id="UP000030003">
    <property type="component" value="Unassembled WGS sequence"/>
</dbReference>
<reference evidence="7 8" key="1">
    <citation type="submission" date="2013-08" db="EMBL/GenBank/DDBJ databases">
        <title>Genomic analysis of Lysobacter defluvii.</title>
        <authorList>
            <person name="Wang Q."/>
            <person name="Wang G."/>
        </authorList>
    </citation>
    <scope>NUCLEOTIDE SEQUENCE [LARGE SCALE GENOMIC DNA]</scope>
    <source>
        <strain evidence="7 8">IMMIB APB-9</strain>
    </source>
</reference>
<evidence type="ECO:0000256" key="2">
    <source>
        <dbReference type="ARBA" id="ARBA00008657"/>
    </source>
</evidence>
<dbReference type="NCBIfam" id="NF001464">
    <property type="entry name" value="PRK00321.1-5"/>
    <property type="match status" value="1"/>
</dbReference>
<dbReference type="GO" id="GO:0006310">
    <property type="term" value="P:DNA recombination"/>
    <property type="evidence" value="ECO:0007669"/>
    <property type="project" value="UniProtKB-UniRule"/>
</dbReference>
<accession>A0A0A0MB19</accession>
<dbReference type="GO" id="GO:0003690">
    <property type="term" value="F:double-stranded DNA binding"/>
    <property type="evidence" value="ECO:0007669"/>
    <property type="project" value="TreeGrafter"/>
</dbReference>
<evidence type="ECO:0000313" key="7">
    <source>
        <dbReference type="EMBL" id="KGO98501.1"/>
    </source>
</evidence>
<evidence type="ECO:0000256" key="6">
    <source>
        <dbReference type="HAMAP-Rule" id="MF_00194"/>
    </source>
</evidence>
<evidence type="ECO:0000256" key="1">
    <source>
        <dbReference type="ARBA" id="ARBA00004453"/>
    </source>
</evidence>
<evidence type="ECO:0000256" key="3">
    <source>
        <dbReference type="ARBA" id="ARBA00022296"/>
    </source>
</evidence>
<proteinExistence type="inferred from homology"/>
<gene>
    <name evidence="6" type="primary">rdgC</name>
    <name evidence="7" type="ORF">N791_01695</name>
</gene>
<dbReference type="eggNOG" id="COG2974">
    <property type="taxonomic scope" value="Bacteria"/>
</dbReference>
<dbReference type="GO" id="GO:0005737">
    <property type="term" value="C:cytoplasm"/>
    <property type="evidence" value="ECO:0007669"/>
    <property type="project" value="UniProtKB-UniRule"/>
</dbReference>
<sequence>MFFRNLTFFRYPTSLKLDTLDAGLDECQLRPVGPLELSTRGFISPYGRDSEVLAARQGDAVWVTLGGEDRLLPGAVVNDMLSRKLDEIEEKEGQRPGGRTRKRLKDELITELLPRAFVKPSKTDALIDTTHGVIAIDTSSRKTGEALVSEVRRALGSFPALPLNAEIAPRSVLTGWVAGGEMPEGLVIGEECELRDPVDQGAVVKVQRMDLHSDEIARHLESGKQVTRLALSLDDHVSFVLGEDLVVRKFKLLEGAVDELESTDADDVRAEMDARFILMAAEVKRLFSVLESAMKLSRAEG</sequence>
<protein>
    <recommendedName>
        <fullName evidence="3 6">Recombination-associated protein RdgC</fullName>
    </recommendedName>
</protein>
<dbReference type="GO" id="GO:0000018">
    <property type="term" value="P:regulation of DNA recombination"/>
    <property type="evidence" value="ECO:0007669"/>
    <property type="project" value="TreeGrafter"/>
</dbReference>
<keyword evidence="5 6" id="KW-0233">DNA recombination</keyword>
<dbReference type="RefSeq" id="WP_027070354.1">
    <property type="nucleotide sequence ID" value="NZ_AUHT01000012.1"/>
</dbReference>
<dbReference type="PANTHER" id="PTHR38103">
    <property type="entry name" value="RECOMBINATION-ASSOCIATED PROTEIN RDGC"/>
    <property type="match status" value="1"/>
</dbReference>
<dbReference type="STRING" id="1385515.GCA_000423325_02349"/>
<dbReference type="AlphaFoldDB" id="A0A0A0MB19"/>
<evidence type="ECO:0000313" key="8">
    <source>
        <dbReference type="Proteomes" id="UP000030003"/>
    </source>
</evidence>
<keyword evidence="4 6" id="KW-0963">Cytoplasm</keyword>
<comment type="similarity">
    <text evidence="2 6">Belongs to the RdgC family.</text>
</comment>